<dbReference type="RefSeq" id="WP_265262354.1">
    <property type="nucleotide sequence ID" value="NZ_JAIHOM010000001.1"/>
</dbReference>
<protein>
    <submittedName>
        <fullName evidence="2">Nucleotidyltransferase family protein</fullName>
    </submittedName>
</protein>
<evidence type="ECO:0000313" key="3">
    <source>
        <dbReference type="Proteomes" id="UP001526426"/>
    </source>
</evidence>
<accession>A0ABT3KZM2</accession>
<sequence>MPSASHAQGYSAGQQSEKLKFPTHDRMSPEIELLLCCLRTPTLPQAEGRVAELLQASLNWDVLLALAQWHRVTPLFYWHLKQGGGWEKLGDEVRSHLSGRFQQNLQNNFLLTTILLKVMRQFQAQDVRAIPFKGVVLAGQVYGNLGLRQVSDIDILVEKSEVAIAQKLLQDAGFFPAQVLTPPQQVLRLKSNYEDVWLHPESETPLDLHWNLLPPFFPCQISVAELISRSQPYVLGKNRLPSLDPVDLLLVLCVNGSKDGWLELQRLCDVFYCLKKYPQLDGEELLQRAASYDCLRMVLLGLSLTQLLFQHPLPVGIKEAIEGDRMIPTLTQTIYQRFLTPTPPQLSLLERAYFPLQLQPGWQKKLAYCAKLVLPINERDLESIHLPQFLFPLYYPLRLLRLIAKHTRDLKRHFF</sequence>
<evidence type="ECO:0000313" key="2">
    <source>
        <dbReference type="EMBL" id="MCW6034702.1"/>
    </source>
</evidence>
<organism evidence="2 3">
    <name type="scientific">Spirulina subsalsa FACHB-351</name>
    <dbReference type="NCBI Taxonomy" id="234711"/>
    <lineage>
        <taxon>Bacteria</taxon>
        <taxon>Bacillati</taxon>
        <taxon>Cyanobacteriota</taxon>
        <taxon>Cyanophyceae</taxon>
        <taxon>Spirulinales</taxon>
        <taxon>Spirulinaceae</taxon>
        <taxon>Spirulina</taxon>
    </lineage>
</organism>
<evidence type="ECO:0000256" key="1">
    <source>
        <dbReference type="SAM" id="MobiDB-lite"/>
    </source>
</evidence>
<gene>
    <name evidence="2" type="ORF">K4A83_00215</name>
</gene>
<reference evidence="2 3" key="1">
    <citation type="submission" date="2021-08" db="EMBL/GenBank/DDBJ databases">
        <title>Draft genome sequence of Spirulina subsalsa with high tolerance to salinity and hype-accumulation of phycocyanin.</title>
        <authorList>
            <person name="Pei H."/>
            <person name="Jiang L."/>
        </authorList>
    </citation>
    <scope>NUCLEOTIDE SEQUENCE [LARGE SCALE GENOMIC DNA]</scope>
    <source>
        <strain evidence="2 3">FACHB-351</strain>
    </source>
</reference>
<dbReference type="Pfam" id="PF14907">
    <property type="entry name" value="NTP_transf_5"/>
    <property type="match status" value="1"/>
</dbReference>
<dbReference type="Proteomes" id="UP001526426">
    <property type="component" value="Unassembled WGS sequence"/>
</dbReference>
<proteinExistence type="predicted"/>
<dbReference type="InterPro" id="IPR039498">
    <property type="entry name" value="NTP_transf_5"/>
</dbReference>
<comment type="caution">
    <text evidence="2">The sequence shown here is derived from an EMBL/GenBank/DDBJ whole genome shotgun (WGS) entry which is preliminary data.</text>
</comment>
<name>A0ABT3KZM2_9CYAN</name>
<keyword evidence="3" id="KW-1185">Reference proteome</keyword>
<feature type="compositionally biased region" description="Polar residues" evidence="1">
    <location>
        <begin position="1"/>
        <end position="16"/>
    </location>
</feature>
<feature type="region of interest" description="Disordered" evidence="1">
    <location>
        <begin position="1"/>
        <end position="21"/>
    </location>
</feature>
<dbReference type="EMBL" id="JAIHOM010000001">
    <property type="protein sequence ID" value="MCW6034702.1"/>
    <property type="molecule type" value="Genomic_DNA"/>
</dbReference>